<organism evidence="5 6">
    <name type="scientific">Companilactobacillus farciminis</name>
    <dbReference type="NCBI Taxonomy" id="1612"/>
    <lineage>
        <taxon>Bacteria</taxon>
        <taxon>Bacillati</taxon>
        <taxon>Bacillota</taxon>
        <taxon>Bacilli</taxon>
        <taxon>Lactobacillales</taxon>
        <taxon>Lactobacillaceae</taxon>
        <taxon>Companilactobacillus</taxon>
    </lineage>
</organism>
<evidence type="ECO:0000259" key="4">
    <source>
        <dbReference type="Pfam" id="PF00144"/>
    </source>
</evidence>
<gene>
    <name evidence="5" type="ORF">C5L30_000926</name>
</gene>
<comment type="caution">
    <text evidence="5">The sequence shown here is derived from an EMBL/GenBank/DDBJ whole genome shotgun (WGS) entry which is preliminary data.</text>
</comment>
<dbReference type="AlphaFoldDB" id="A0A4R5NFN6"/>
<protein>
    <recommendedName>
        <fullName evidence="4">Beta-lactamase-related domain-containing protein</fullName>
    </recommendedName>
</protein>
<proteinExistence type="predicted"/>
<dbReference type="Proteomes" id="UP000295257">
    <property type="component" value="Unassembled WGS sequence"/>
</dbReference>
<feature type="domain" description="Beta-lactamase-related" evidence="4">
    <location>
        <begin position="36"/>
        <end position="327"/>
    </location>
</feature>
<accession>A0A4R5NFN6</accession>
<feature type="chain" id="PRO_5020891671" description="Beta-lactamase-related domain-containing protein" evidence="3">
    <location>
        <begin position="26"/>
        <end position="358"/>
    </location>
</feature>
<evidence type="ECO:0000256" key="3">
    <source>
        <dbReference type="SAM" id="SignalP"/>
    </source>
</evidence>
<evidence type="ECO:0000313" key="5">
    <source>
        <dbReference type="EMBL" id="TDG72742.1"/>
    </source>
</evidence>
<keyword evidence="2" id="KW-0472">Membrane</keyword>
<dbReference type="GO" id="GO:0016020">
    <property type="term" value="C:membrane"/>
    <property type="evidence" value="ECO:0007669"/>
    <property type="project" value="UniProtKB-SubCell"/>
</dbReference>
<keyword evidence="3" id="KW-0732">Signal</keyword>
<comment type="subcellular location">
    <subcellularLocation>
        <location evidence="1">Membrane</location>
    </subcellularLocation>
</comment>
<dbReference type="Gene3D" id="3.40.710.10">
    <property type="entry name" value="DD-peptidase/beta-lactamase superfamily"/>
    <property type="match status" value="1"/>
</dbReference>
<dbReference type="InterPro" id="IPR012338">
    <property type="entry name" value="Beta-lactam/transpept-like"/>
</dbReference>
<sequence length="358" mass="40382">MKKNILVLFMLLAIFSGLAPETVLADSTDSSADSEFNQKIDSLLDQKGYSGTLLVVKNGKPIYQTSRGFANYANGIDNDKNTTYEIDSVQKSMTAAMIMKQVQDGKLKLSDKLSKFYPQIPGSKKITIRQMLDMTSGLILKGDIGPSRILSDEDIIHEDITNIKFSNFLHGKWDYQAINFNLLSGILEKLTGESYRQLFTDTFIKKLDLDNTIFAYDNDPNILKATGYNNIDPLSSRLDYKNAFYTRKWFEFDELGTGQIYMSANDLYKVEKYIMTGSYLSKKSRKELFKPGSGSTYGGGLYHRPNDNFANGWGYGFQTVMHISHNGKNAVIVLENYSRLAADIKPAAKTIYQMVNEK</sequence>
<dbReference type="PANTHER" id="PTHR46825:SF11">
    <property type="entry name" value="PENICILLIN-BINDING PROTEIN 4"/>
    <property type="match status" value="1"/>
</dbReference>
<dbReference type="EMBL" id="PUFN01000015">
    <property type="protein sequence ID" value="TDG72742.1"/>
    <property type="molecule type" value="Genomic_DNA"/>
</dbReference>
<evidence type="ECO:0000256" key="1">
    <source>
        <dbReference type="ARBA" id="ARBA00004370"/>
    </source>
</evidence>
<reference evidence="5 6" key="1">
    <citation type="journal article" date="2019" name="Appl. Microbiol. Biotechnol.">
        <title>Uncovering carbohydrate metabolism through a genotype-phenotype association study of 56 lactic acid bacteria genomes.</title>
        <authorList>
            <person name="Buron-Moles G."/>
            <person name="Chailyan A."/>
            <person name="Dolejs I."/>
            <person name="Forster J."/>
            <person name="Miks M.H."/>
        </authorList>
    </citation>
    <scope>NUCLEOTIDE SEQUENCE [LARGE SCALE GENOMIC DNA]</scope>
    <source>
        <strain evidence="5 6">ATCC 29644</strain>
    </source>
</reference>
<dbReference type="Pfam" id="PF00144">
    <property type="entry name" value="Beta-lactamase"/>
    <property type="match status" value="1"/>
</dbReference>
<dbReference type="InterPro" id="IPR001466">
    <property type="entry name" value="Beta-lactam-related"/>
</dbReference>
<name>A0A4R5NFN6_9LACO</name>
<dbReference type="SUPFAM" id="SSF56601">
    <property type="entry name" value="beta-lactamase/transpeptidase-like"/>
    <property type="match status" value="1"/>
</dbReference>
<dbReference type="PANTHER" id="PTHR46825">
    <property type="entry name" value="D-ALANYL-D-ALANINE-CARBOXYPEPTIDASE/ENDOPEPTIDASE AMPH"/>
    <property type="match status" value="1"/>
</dbReference>
<feature type="signal peptide" evidence="3">
    <location>
        <begin position="1"/>
        <end position="25"/>
    </location>
</feature>
<evidence type="ECO:0000313" key="6">
    <source>
        <dbReference type="Proteomes" id="UP000295257"/>
    </source>
</evidence>
<keyword evidence="6" id="KW-1185">Reference proteome</keyword>
<dbReference type="InterPro" id="IPR050491">
    <property type="entry name" value="AmpC-like"/>
</dbReference>
<dbReference type="RefSeq" id="WP_235806597.1">
    <property type="nucleotide sequence ID" value="NZ_CAJJMR010000064.1"/>
</dbReference>
<dbReference type="STRING" id="1612.ABB44_11420"/>
<evidence type="ECO:0000256" key="2">
    <source>
        <dbReference type="ARBA" id="ARBA00023136"/>
    </source>
</evidence>